<evidence type="ECO:0000313" key="3">
    <source>
        <dbReference type="Proteomes" id="UP000008370"/>
    </source>
</evidence>
<dbReference type="RefSeq" id="XP_007394030.1">
    <property type="nucleotide sequence ID" value="XM_007393968.1"/>
</dbReference>
<feature type="compositionally biased region" description="Polar residues" evidence="1">
    <location>
        <begin position="324"/>
        <end position="337"/>
    </location>
</feature>
<feature type="region of interest" description="Disordered" evidence="1">
    <location>
        <begin position="264"/>
        <end position="358"/>
    </location>
</feature>
<dbReference type="KEGG" id="pco:PHACADRAFT_140813"/>
<dbReference type="OrthoDB" id="2745211at2759"/>
<dbReference type="EMBL" id="JH930470">
    <property type="protein sequence ID" value="EKM58735.1"/>
    <property type="molecule type" value="Genomic_DNA"/>
</dbReference>
<dbReference type="Proteomes" id="UP000008370">
    <property type="component" value="Unassembled WGS sequence"/>
</dbReference>
<protein>
    <submittedName>
        <fullName evidence="2">Uncharacterized protein</fullName>
    </submittedName>
</protein>
<dbReference type="InParanoid" id="K5WHD0"/>
<dbReference type="GeneID" id="18908501"/>
<gene>
    <name evidence="2" type="ORF">PHACADRAFT_140813</name>
</gene>
<feature type="compositionally biased region" description="Low complexity" evidence="1">
    <location>
        <begin position="288"/>
        <end position="303"/>
    </location>
</feature>
<name>K5WHD0_PHACS</name>
<dbReference type="HOGENOM" id="CLU_021108_0_0_1"/>
<dbReference type="AlphaFoldDB" id="K5WHD0"/>
<accession>K5WHD0</accession>
<organism evidence="2 3">
    <name type="scientific">Phanerochaete carnosa (strain HHB-10118-sp)</name>
    <name type="common">White-rot fungus</name>
    <name type="synonym">Peniophora carnosa</name>
    <dbReference type="NCBI Taxonomy" id="650164"/>
    <lineage>
        <taxon>Eukaryota</taxon>
        <taxon>Fungi</taxon>
        <taxon>Dikarya</taxon>
        <taxon>Basidiomycota</taxon>
        <taxon>Agaricomycotina</taxon>
        <taxon>Agaricomycetes</taxon>
        <taxon>Polyporales</taxon>
        <taxon>Phanerochaetaceae</taxon>
        <taxon>Phanerochaete</taxon>
    </lineage>
</organism>
<reference evidence="2 3" key="1">
    <citation type="journal article" date="2012" name="BMC Genomics">
        <title>Comparative genomics of the white-rot fungi, Phanerochaete carnosa and P. chrysosporium, to elucidate the genetic basis of the distinct wood types they colonize.</title>
        <authorList>
            <person name="Suzuki H."/>
            <person name="MacDonald J."/>
            <person name="Syed K."/>
            <person name="Salamov A."/>
            <person name="Hori C."/>
            <person name="Aerts A."/>
            <person name="Henrissat B."/>
            <person name="Wiebenga A."/>
            <person name="vanKuyk P.A."/>
            <person name="Barry K."/>
            <person name="Lindquist E."/>
            <person name="LaButti K."/>
            <person name="Lapidus A."/>
            <person name="Lucas S."/>
            <person name="Coutinho P."/>
            <person name="Gong Y."/>
            <person name="Samejima M."/>
            <person name="Mahadevan R."/>
            <person name="Abou-Zaid M."/>
            <person name="de Vries R.P."/>
            <person name="Igarashi K."/>
            <person name="Yadav J.S."/>
            <person name="Grigoriev I.V."/>
            <person name="Master E.R."/>
        </authorList>
    </citation>
    <scope>NUCLEOTIDE SEQUENCE [LARGE SCALE GENOMIC DNA]</scope>
    <source>
        <strain evidence="2 3">HHB-10118-sp</strain>
    </source>
</reference>
<sequence>MSNSCAAVVYAEQLVSRGYGLPLWHPEPAEPFGEIEIGDVGYVSEGTFIRLFNVLRPVDDPINADGVPEGFVTLRPNPRLLRSGEQHVSPGPICTTTTTYRKVGVEAEGAVAASYTFSCNSSRGAVAVLGDSGHQQWYLRNRSFRQYIAKYHSSWYDFAVAKDHDIAPESLVLVSGWLKTSEWAIATFSNQGKAHDMSLSACAGSYASAAFEISAGTEVQMSVEQRSGPPEKAGVAEGRLPHDQCLFLRYYKLKNRALGRPKVSLQADARDVQSPWQESLPSHRHNRGSTSSGTGSPSGSSRSWLSRLFGEQRSTGRPNPWRKASSTGWSSGKSGLSQVEEMPRADDLESVSISESGV</sequence>
<evidence type="ECO:0000313" key="2">
    <source>
        <dbReference type="EMBL" id="EKM58735.1"/>
    </source>
</evidence>
<evidence type="ECO:0000256" key="1">
    <source>
        <dbReference type="SAM" id="MobiDB-lite"/>
    </source>
</evidence>
<keyword evidence="3" id="KW-1185">Reference proteome</keyword>
<proteinExistence type="predicted"/>